<evidence type="ECO:0000256" key="4">
    <source>
        <dbReference type="ARBA" id="ARBA00023136"/>
    </source>
</evidence>
<dbReference type="GO" id="GO:0005789">
    <property type="term" value="C:endoplasmic reticulum membrane"/>
    <property type="evidence" value="ECO:0007669"/>
    <property type="project" value="UniProtKB-SubCell"/>
</dbReference>
<comment type="similarity">
    <text evidence="5">Belongs to the class VI-like SAM-binding methyltransferase superfamily. Isoprenylcysteine carboxyl methyltransferase family.</text>
</comment>
<dbReference type="InterPro" id="IPR007269">
    <property type="entry name" value="ICMT_MeTrfase"/>
</dbReference>
<name>A0A0C3B8E6_PILCF</name>
<dbReference type="STRING" id="765440.A0A0C3B8E6"/>
<keyword evidence="3 5" id="KW-1133">Transmembrane helix</keyword>
<keyword evidence="5" id="KW-0949">S-adenosyl-L-methionine</keyword>
<evidence type="ECO:0000256" key="5">
    <source>
        <dbReference type="RuleBase" id="RU362022"/>
    </source>
</evidence>
<protein>
    <recommendedName>
        <fullName evidence="5">Protein-S-isoprenylcysteine O-methyltransferase</fullName>
        <ecNumber evidence="5">2.1.1.100</ecNumber>
    </recommendedName>
</protein>
<dbReference type="HOGENOM" id="CLU_107690_0_0_1"/>
<evidence type="ECO:0000313" key="7">
    <source>
        <dbReference type="Proteomes" id="UP000054166"/>
    </source>
</evidence>
<comment type="caution">
    <text evidence="5">Lacks conserved residue(s) required for the propagation of feature annotation.</text>
</comment>
<comment type="subcellular location">
    <subcellularLocation>
        <location evidence="5">Endoplasmic reticulum membrane</location>
        <topology evidence="5">Multi-pass membrane protein</topology>
    </subcellularLocation>
    <subcellularLocation>
        <location evidence="1">Membrane</location>
        <topology evidence="1">Multi-pass membrane protein</topology>
    </subcellularLocation>
</comment>
<evidence type="ECO:0000256" key="3">
    <source>
        <dbReference type="ARBA" id="ARBA00022989"/>
    </source>
</evidence>
<dbReference type="Pfam" id="PF04140">
    <property type="entry name" value="ICMT"/>
    <property type="match status" value="1"/>
</dbReference>
<accession>A0A0C3B8E6</accession>
<keyword evidence="2 5" id="KW-0812">Transmembrane</keyword>
<keyword evidence="7" id="KW-1185">Reference proteome</keyword>
<reference evidence="6 7" key="1">
    <citation type="submission" date="2014-04" db="EMBL/GenBank/DDBJ databases">
        <authorList>
            <consortium name="DOE Joint Genome Institute"/>
            <person name="Kuo A."/>
            <person name="Tarkka M."/>
            <person name="Buscot F."/>
            <person name="Kohler A."/>
            <person name="Nagy L.G."/>
            <person name="Floudas D."/>
            <person name="Copeland A."/>
            <person name="Barry K.W."/>
            <person name="Cichocki N."/>
            <person name="Veneault-Fourrey C."/>
            <person name="LaButti K."/>
            <person name="Lindquist E.A."/>
            <person name="Lipzen A."/>
            <person name="Lundell T."/>
            <person name="Morin E."/>
            <person name="Murat C."/>
            <person name="Sun H."/>
            <person name="Tunlid A."/>
            <person name="Henrissat B."/>
            <person name="Grigoriev I.V."/>
            <person name="Hibbett D.S."/>
            <person name="Martin F."/>
            <person name="Nordberg H.P."/>
            <person name="Cantor M.N."/>
            <person name="Hua S.X."/>
        </authorList>
    </citation>
    <scope>NUCLEOTIDE SEQUENCE [LARGE SCALE GENOMIC DNA]</scope>
    <source>
        <strain evidence="6 7">F 1598</strain>
    </source>
</reference>
<dbReference type="GO" id="GO:0004671">
    <property type="term" value="F:protein C-terminal S-isoprenylcysteine carboxyl O-methyltransferase activity"/>
    <property type="evidence" value="ECO:0007669"/>
    <property type="project" value="UniProtKB-EC"/>
</dbReference>
<dbReference type="Gene3D" id="1.20.120.1630">
    <property type="match status" value="1"/>
</dbReference>
<keyword evidence="5" id="KW-0808">Transferase</keyword>
<dbReference type="PANTHER" id="PTHR43847">
    <property type="entry name" value="BLL3993 PROTEIN"/>
    <property type="match status" value="1"/>
</dbReference>
<reference evidence="7" key="2">
    <citation type="submission" date="2015-01" db="EMBL/GenBank/DDBJ databases">
        <title>Evolutionary Origins and Diversification of the Mycorrhizal Mutualists.</title>
        <authorList>
            <consortium name="DOE Joint Genome Institute"/>
            <consortium name="Mycorrhizal Genomics Consortium"/>
            <person name="Kohler A."/>
            <person name="Kuo A."/>
            <person name="Nagy L.G."/>
            <person name="Floudas D."/>
            <person name="Copeland A."/>
            <person name="Barry K.W."/>
            <person name="Cichocki N."/>
            <person name="Veneault-Fourrey C."/>
            <person name="LaButti K."/>
            <person name="Lindquist E.A."/>
            <person name="Lipzen A."/>
            <person name="Lundell T."/>
            <person name="Morin E."/>
            <person name="Murat C."/>
            <person name="Riley R."/>
            <person name="Ohm R."/>
            <person name="Sun H."/>
            <person name="Tunlid A."/>
            <person name="Henrissat B."/>
            <person name="Grigoriev I.V."/>
            <person name="Hibbett D.S."/>
            <person name="Martin F."/>
        </authorList>
    </citation>
    <scope>NUCLEOTIDE SEQUENCE [LARGE SCALE GENOMIC DNA]</scope>
    <source>
        <strain evidence="7">F 1598</strain>
    </source>
</reference>
<dbReference type="Proteomes" id="UP000054166">
    <property type="component" value="Unassembled WGS sequence"/>
</dbReference>
<dbReference type="AlphaFoldDB" id="A0A0C3B8E6"/>
<comment type="catalytic activity">
    <reaction evidence="5">
        <text>[protein]-C-terminal S-[(2E,6E)-farnesyl]-L-cysteine + S-adenosyl-L-methionine = [protein]-C-terminal S-[(2E,6E)-farnesyl]-L-cysteine methyl ester + S-adenosyl-L-homocysteine</text>
        <dbReference type="Rhea" id="RHEA:21672"/>
        <dbReference type="Rhea" id="RHEA-COMP:12125"/>
        <dbReference type="Rhea" id="RHEA-COMP:12126"/>
        <dbReference type="ChEBI" id="CHEBI:57856"/>
        <dbReference type="ChEBI" id="CHEBI:59789"/>
        <dbReference type="ChEBI" id="CHEBI:90510"/>
        <dbReference type="ChEBI" id="CHEBI:90511"/>
        <dbReference type="EC" id="2.1.1.100"/>
    </reaction>
</comment>
<dbReference type="InterPro" id="IPR052527">
    <property type="entry name" value="Metal_cation-efflux_comp"/>
</dbReference>
<keyword evidence="5" id="KW-0489">Methyltransferase</keyword>
<evidence type="ECO:0000256" key="1">
    <source>
        <dbReference type="ARBA" id="ARBA00004141"/>
    </source>
</evidence>
<dbReference type="GO" id="GO:0032259">
    <property type="term" value="P:methylation"/>
    <property type="evidence" value="ECO:0007669"/>
    <property type="project" value="UniProtKB-KW"/>
</dbReference>
<feature type="transmembrane region" description="Helical" evidence="5">
    <location>
        <begin position="165"/>
        <end position="189"/>
    </location>
</feature>
<keyword evidence="4 5" id="KW-0472">Membrane</keyword>
<sequence length="224" mass="24888">MYIAGLYLSHKQGIESIVCLTSVAQIFIGLRQHAGIIKRADAEGGSVIKSPKSVVGRIITPVHFTAAVVPVLLYLGSVVANGLEQPAWIQRWRLPYNIGVEEEAWVRTAACVASFGISRMIQIIFNTLGKQWHFIGVRQKPEVVSTGPYAIVRHPLYTCFLSQQVVAALMFWSYIPIISFGIMVAAFAVKMPIEEKIIVDSPTIGPAYVQYQQKVTSRVIPYIW</sequence>
<dbReference type="EMBL" id="KN833079">
    <property type="protein sequence ID" value="KIM73562.1"/>
    <property type="molecule type" value="Genomic_DNA"/>
</dbReference>
<gene>
    <name evidence="6" type="ORF">PILCRDRAFT_829046</name>
</gene>
<dbReference type="PANTHER" id="PTHR43847:SF1">
    <property type="entry name" value="BLL3993 PROTEIN"/>
    <property type="match status" value="1"/>
</dbReference>
<dbReference type="InParanoid" id="A0A0C3B8E6"/>
<evidence type="ECO:0000313" key="6">
    <source>
        <dbReference type="EMBL" id="KIM73562.1"/>
    </source>
</evidence>
<dbReference type="EC" id="2.1.1.100" evidence="5"/>
<proteinExistence type="inferred from homology"/>
<organism evidence="6 7">
    <name type="scientific">Piloderma croceum (strain F 1598)</name>
    <dbReference type="NCBI Taxonomy" id="765440"/>
    <lineage>
        <taxon>Eukaryota</taxon>
        <taxon>Fungi</taxon>
        <taxon>Dikarya</taxon>
        <taxon>Basidiomycota</taxon>
        <taxon>Agaricomycotina</taxon>
        <taxon>Agaricomycetes</taxon>
        <taxon>Agaricomycetidae</taxon>
        <taxon>Atheliales</taxon>
        <taxon>Atheliaceae</taxon>
        <taxon>Piloderma</taxon>
    </lineage>
</organism>
<keyword evidence="5" id="KW-0256">Endoplasmic reticulum</keyword>
<evidence type="ECO:0000256" key="2">
    <source>
        <dbReference type="ARBA" id="ARBA00022692"/>
    </source>
</evidence>
<dbReference type="OrthoDB" id="422086at2759"/>